<feature type="coiled-coil region" evidence="1">
    <location>
        <begin position="121"/>
        <end position="221"/>
    </location>
</feature>
<name>A0A1W1CGJ0_9ZZZZ</name>
<protein>
    <submittedName>
        <fullName evidence="2">Uncharacterized protein</fullName>
    </submittedName>
</protein>
<evidence type="ECO:0000256" key="1">
    <source>
        <dbReference type="SAM" id="Coils"/>
    </source>
</evidence>
<keyword evidence="1" id="KW-0175">Coiled coil</keyword>
<gene>
    <name evidence="2" type="ORF">MNB_SV-14-1149</name>
</gene>
<sequence>MSILTPQPFQKFNYTTVIDRKFRITHGLTQTQTEVMAYLVMIIQSWKAIKIIDGYFVILTSKIKNDLLLKEKTIEASITKLKKLDLIETKLVKVPEWSSNENFRGVKITQLGQTYSLSHYKPKIQEELTELREENRELKFKYEAILIQNEASENLNQKAIEALKKEQEQNEKIMLLEQELKETKEKLEIILQKENQNSSNKEEHEKDLEKFRKKIINKYAKSGEPICNCVSNQDSWGKDVKFYINSYNRVSIYTSNGEFKQLSEPKKIANFWEWLFAHQDRVGNLLDTKNIADISHLLKFEGQSVVINKNIYKIHKLIPVIGGLKLWIQDKEGNIQTMKNGFGSEVVDLKRFEAWMQCQ</sequence>
<dbReference type="EMBL" id="FPHN01000174">
    <property type="protein sequence ID" value="SFV64813.1"/>
    <property type="molecule type" value="Genomic_DNA"/>
</dbReference>
<organism evidence="2">
    <name type="scientific">hydrothermal vent metagenome</name>
    <dbReference type="NCBI Taxonomy" id="652676"/>
    <lineage>
        <taxon>unclassified sequences</taxon>
        <taxon>metagenomes</taxon>
        <taxon>ecological metagenomes</taxon>
    </lineage>
</organism>
<dbReference type="AlphaFoldDB" id="A0A1W1CGJ0"/>
<reference evidence="2" key="1">
    <citation type="submission" date="2016-10" db="EMBL/GenBank/DDBJ databases">
        <authorList>
            <person name="de Groot N.N."/>
        </authorList>
    </citation>
    <scope>NUCLEOTIDE SEQUENCE</scope>
</reference>
<accession>A0A1W1CGJ0</accession>
<proteinExistence type="predicted"/>
<evidence type="ECO:0000313" key="2">
    <source>
        <dbReference type="EMBL" id="SFV64813.1"/>
    </source>
</evidence>